<protein>
    <recommendedName>
        <fullName evidence="3">Ig-like domain-containing protein</fullName>
    </recommendedName>
</protein>
<dbReference type="InterPro" id="IPR013783">
    <property type="entry name" value="Ig-like_fold"/>
</dbReference>
<reference evidence="4" key="1">
    <citation type="submission" date="2025-08" db="UniProtKB">
        <authorList>
            <consortium name="Ensembl"/>
        </authorList>
    </citation>
    <scope>IDENTIFICATION</scope>
</reference>
<dbReference type="Gene3D" id="2.60.40.10">
    <property type="entry name" value="Immunoglobulins"/>
    <property type="match status" value="1"/>
</dbReference>
<dbReference type="AlphaFoldDB" id="A0A3B5KYN5"/>
<dbReference type="Proteomes" id="UP000261380">
    <property type="component" value="Unplaced"/>
</dbReference>
<evidence type="ECO:0000256" key="2">
    <source>
        <dbReference type="SAM" id="SignalP"/>
    </source>
</evidence>
<dbReference type="GO" id="GO:0007166">
    <property type="term" value="P:cell surface receptor signaling pathway"/>
    <property type="evidence" value="ECO:0007669"/>
    <property type="project" value="TreeGrafter"/>
</dbReference>
<evidence type="ECO:0000256" key="1">
    <source>
        <dbReference type="ARBA" id="ARBA00022859"/>
    </source>
</evidence>
<dbReference type="GO" id="GO:0002376">
    <property type="term" value="P:immune system process"/>
    <property type="evidence" value="ECO:0007669"/>
    <property type="project" value="UniProtKB-KW"/>
</dbReference>
<dbReference type="Ensembl" id="ENSXCOT00000005274.1">
    <property type="protein sequence ID" value="ENSXCOP00000005213.1"/>
    <property type="gene ID" value="ENSXCOG00000004081.1"/>
</dbReference>
<accession>A0A3B5KYN5</accession>
<dbReference type="InterPro" id="IPR036179">
    <property type="entry name" value="Ig-like_dom_sf"/>
</dbReference>
<name>A0A3B5KYN5_9TELE</name>
<dbReference type="GO" id="GO:0005886">
    <property type="term" value="C:plasma membrane"/>
    <property type="evidence" value="ECO:0007669"/>
    <property type="project" value="TreeGrafter"/>
</dbReference>
<dbReference type="GeneTree" id="ENSGT01130000278893"/>
<feature type="chain" id="PRO_5017390468" description="Ig-like domain-containing protein" evidence="2">
    <location>
        <begin position="24"/>
        <end position="148"/>
    </location>
</feature>
<proteinExistence type="predicted"/>
<dbReference type="SUPFAM" id="SSF48726">
    <property type="entry name" value="Immunoglobulin"/>
    <property type="match status" value="1"/>
</dbReference>
<feature type="signal peptide" evidence="2">
    <location>
        <begin position="1"/>
        <end position="23"/>
    </location>
</feature>
<reference evidence="4" key="2">
    <citation type="submission" date="2025-09" db="UniProtKB">
        <authorList>
            <consortium name="Ensembl"/>
        </authorList>
    </citation>
    <scope>IDENTIFICATION</scope>
</reference>
<keyword evidence="2" id="KW-0732">Signal</keyword>
<organism evidence="4 5">
    <name type="scientific">Xiphophorus couchianus</name>
    <name type="common">Monterrey platyfish</name>
    <dbReference type="NCBI Taxonomy" id="32473"/>
    <lineage>
        <taxon>Eukaryota</taxon>
        <taxon>Metazoa</taxon>
        <taxon>Chordata</taxon>
        <taxon>Craniata</taxon>
        <taxon>Vertebrata</taxon>
        <taxon>Euteleostomi</taxon>
        <taxon>Actinopterygii</taxon>
        <taxon>Neopterygii</taxon>
        <taxon>Teleostei</taxon>
        <taxon>Neoteleostei</taxon>
        <taxon>Acanthomorphata</taxon>
        <taxon>Ovalentaria</taxon>
        <taxon>Atherinomorphae</taxon>
        <taxon>Cyprinodontiformes</taxon>
        <taxon>Poeciliidae</taxon>
        <taxon>Poeciliinae</taxon>
        <taxon>Xiphophorus</taxon>
    </lineage>
</organism>
<dbReference type="InterPro" id="IPR007110">
    <property type="entry name" value="Ig-like_dom"/>
</dbReference>
<dbReference type="PROSITE" id="PS50835">
    <property type="entry name" value="IG_LIKE"/>
    <property type="match status" value="1"/>
</dbReference>
<dbReference type="PANTHER" id="PTHR23268:SF102">
    <property type="entry name" value="IMMUNOGLOBULIN V-SET DOMAIN-CONTAINING PROTEIN"/>
    <property type="match status" value="1"/>
</dbReference>
<dbReference type="InterPro" id="IPR050413">
    <property type="entry name" value="TCR_beta_variable"/>
</dbReference>
<dbReference type="PANTHER" id="PTHR23268">
    <property type="entry name" value="T-CELL RECEPTOR BETA CHAIN"/>
    <property type="match status" value="1"/>
</dbReference>
<keyword evidence="5" id="KW-1185">Reference proteome</keyword>
<evidence type="ECO:0000313" key="4">
    <source>
        <dbReference type="Ensembl" id="ENSXCOP00000005213.1"/>
    </source>
</evidence>
<keyword evidence="1" id="KW-0391">Immunity</keyword>
<evidence type="ECO:0000259" key="3">
    <source>
        <dbReference type="PROSITE" id="PS50835"/>
    </source>
</evidence>
<sequence length="148" mass="16399">SDWNKMILFILCCLSLHITLVSGMKSLPECSLVSKSNGSKPLNSLSISCSHSIPDYDRVLWYKQSKLHEMKLLGYMLGDNGYPEKDGDRGETCTLTIKELSEKSSAVYYCAASYHSAEYHCCSVQKPPHRCSCVSCGDLIVLGFSSID</sequence>
<evidence type="ECO:0000313" key="5">
    <source>
        <dbReference type="Proteomes" id="UP000261380"/>
    </source>
</evidence>
<feature type="domain" description="Ig-like" evidence="3">
    <location>
        <begin position="28"/>
        <end position="120"/>
    </location>
</feature>